<dbReference type="PANTHER" id="PTHR47691:SF3">
    <property type="entry name" value="HTH-TYPE TRANSCRIPTIONAL REGULATOR RV0890C-RELATED"/>
    <property type="match status" value="1"/>
</dbReference>
<evidence type="ECO:0000313" key="3">
    <source>
        <dbReference type="Proteomes" id="UP000317940"/>
    </source>
</evidence>
<evidence type="ECO:0000313" key="2">
    <source>
        <dbReference type="EMBL" id="TWF82582.1"/>
    </source>
</evidence>
<dbReference type="InterPro" id="IPR036388">
    <property type="entry name" value="WH-like_DNA-bd_sf"/>
</dbReference>
<dbReference type="OrthoDB" id="3864200at2"/>
<reference evidence="2 3" key="1">
    <citation type="submission" date="2019-06" db="EMBL/GenBank/DDBJ databases">
        <title>Sequencing the genomes of 1000 actinobacteria strains.</title>
        <authorList>
            <person name="Klenk H.-P."/>
        </authorList>
    </citation>
    <scope>NUCLEOTIDE SEQUENCE [LARGE SCALE GENOMIC DNA]</scope>
    <source>
        <strain evidence="2 3">DSM 44826</strain>
    </source>
</reference>
<dbReference type="InterPro" id="IPR027417">
    <property type="entry name" value="P-loop_NTPase"/>
</dbReference>
<dbReference type="SUPFAM" id="SSF52540">
    <property type="entry name" value="P-loop containing nucleoside triphosphate hydrolases"/>
    <property type="match status" value="1"/>
</dbReference>
<dbReference type="InterPro" id="IPR042197">
    <property type="entry name" value="Apaf_helical"/>
</dbReference>
<dbReference type="AlphaFoldDB" id="A0A561T647"/>
<feature type="region of interest" description="Disordered" evidence="1">
    <location>
        <begin position="569"/>
        <end position="593"/>
    </location>
</feature>
<proteinExistence type="predicted"/>
<dbReference type="RefSeq" id="WP_145909879.1">
    <property type="nucleotide sequence ID" value="NZ_BAAAMZ010000002.1"/>
</dbReference>
<dbReference type="PRINTS" id="PR00364">
    <property type="entry name" value="DISEASERSIST"/>
</dbReference>
<dbReference type="PANTHER" id="PTHR47691">
    <property type="entry name" value="REGULATOR-RELATED"/>
    <property type="match status" value="1"/>
</dbReference>
<accession>A0A561T647</accession>
<gene>
    <name evidence="2" type="ORF">FHX73_1464</name>
</gene>
<dbReference type="Gene3D" id="3.40.50.300">
    <property type="entry name" value="P-loop containing nucleotide triphosphate hydrolases"/>
    <property type="match status" value="1"/>
</dbReference>
<dbReference type="Gene3D" id="1.10.8.430">
    <property type="entry name" value="Helical domain of apoptotic protease-activating factors"/>
    <property type="match status" value="1"/>
</dbReference>
<protein>
    <submittedName>
        <fullName evidence="2">Putative ATPase</fullName>
    </submittedName>
</protein>
<dbReference type="Proteomes" id="UP000317940">
    <property type="component" value="Unassembled WGS sequence"/>
</dbReference>
<name>A0A561T647_9ACTN</name>
<comment type="caution">
    <text evidence="2">The sequence shown here is derived from an EMBL/GenBank/DDBJ whole genome shotgun (WGS) entry which is preliminary data.</text>
</comment>
<dbReference type="GO" id="GO:0043531">
    <property type="term" value="F:ADP binding"/>
    <property type="evidence" value="ECO:0007669"/>
    <property type="project" value="InterPro"/>
</dbReference>
<sequence length="593" mass="63350">MSLLRHEVAPDPRRAADLAEFIGLLGHLRAWAGQPSYRTLARRVGPLLRPARQVSQSTITDVFQLRRRRLDIDLVVGIVRALGVDEPAVAHWRAACVTVHANAKTGGPTGVLRQLPSALPTFTGREEELAWLLGQARPRDPAAALVLTIEGMAGVGKTQLALHAAHKLVGAGRYAEVQLYVNLRGFEPDQEPAAPAAVLDTFLRSLGVPAAQIPDGEDARAAMFRDRMHGLDALILLDNAAGEEQVRSLIPASASCLVLITSRRSLAGLDGSSPRLLDVFSPAEAVELLARIAGHDRVGAEAAVAEEIADACGLLPLAVSLAASRLRARPAWSLADLAARLRAASLDAARAGSRSLRPVFDLSYRELPEPARRLFRLLGRYPGHDLTVPAAAALAGTAPADAEALLELLQDEHLLQQKTSGRYELHDLLRRYAAELADRERDGGRALARLATWSLHTAHNAATAIDATDLPVLTSVPEVPPLDFASRADGLHWLDQERKNLAAVLQASAGAGLHETVWQLAVVQGAFLLLRRHLDDLATCYRLALTAARTLGDPAAEARILAGRAPAADRLDRLGDTQGADPPTDPPTDPAVG</sequence>
<dbReference type="EMBL" id="VIWT01000004">
    <property type="protein sequence ID" value="TWF82582.1"/>
    <property type="molecule type" value="Genomic_DNA"/>
</dbReference>
<dbReference type="Gene3D" id="1.10.10.10">
    <property type="entry name" value="Winged helix-like DNA-binding domain superfamily/Winged helix DNA-binding domain"/>
    <property type="match status" value="1"/>
</dbReference>
<keyword evidence="3" id="KW-1185">Reference proteome</keyword>
<evidence type="ECO:0000256" key="1">
    <source>
        <dbReference type="SAM" id="MobiDB-lite"/>
    </source>
</evidence>
<feature type="compositionally biased region" description="Pro residues" evidence="1">
    <location>
        <begin position="583"/>
        <end position="593"/>
    </location>
</feature>
<organism evidence="2 3">
    <name type="scientific">Kitasatospora viridis</name>
    <dbReference type="NCBI Taxonomy" id="281105"/>
    <lineage>
        <taxon>Bacteria</taxon>
        <taxon>Bacillati</taxon>
        <taxon>Actinomycetota</taxon>
        <taxon>Actinomycetes</taxon>
        <taxon>Kitasatosporales</taxon>
        <taxon>Streptomycetaceae</taxon>
        <taxon>Kitasatospora</taxon>
    </lineage>
</organism>